<dbReference type="GO" id="GO:0004029">
    <property type="term" value="F:aldehyde dehydrogenase (NAD+) activity"/>
    <property type="evidence" value="ECO:0007669"/>
    <property type="project" value="TreeGrafter"/>
</dbReference>
<proteinExistence type="inferred from homology"/>
<evidence type="ECO:0000313" key="10">
    <source>
        <dbReference type="Proteomes" id="UP000473278"/>
    </source>
</evidence>
<dbReference type="Proteomes" id="UP000473278">
    <property type="component" value="Unassembled WGS sequence"/>
</dbReference>
<feature type="active site" evidence="5 6">
    <location>
        <position position="210"/>
    </location>
</feature>
<keyword evidence="3" id="KW-0520">NAD</keyword>
<evidence type="ECO:0000256" key="1">
    <source>
        <dbReference type="ARBA" id="ARBA00009986"/>
    </source>
</evidence>
<dbReference type="InterPro" id="IPR016163">
    <property type="entry name" value="Ald_DH_C"/>
</dbReference>
<feature type="domain" description="Aldehyde dehydrogenase" evidence="8">
    <location>
        <begin position="9"/>
        <end position="428"/>
    </location>
</feature>
<evidence type="ECO:0000313" key="9">
    <source>
        <dbReference type="EMBL" id="NGP77646.1"/>
    </source>
</evidence>
<keyword evidence="2 4" id="KW-0560">Oxidoreductase</keyword>
<dbReference type="GO" id="GO:0006081">
    <property type="term" value="P:aldehyde metabolic process"/>
    <property type="evidence" value="ECO:0007669"/>
    <property type="project" value="InterPro"/>
</dbReference>
<dbReference type="PROSITE" id="PS00070">
    <property type="entry name" value="ALDEHYDE_DEHYDR_CYS"/>
    <property type="match status" value="1"/>
</dbReference>
<protein>
    <recommendedName>
        <fullName evidence="4">Aldehyde dehydrogenase</fullName>
    </recommendedName>
</protein>
<gene>
    <name evidence="9" type="ORF">G3570_13440</name>
</gene>
<keyword evidence="10" id="KW-1185">Reference proteome</keyword>
<reference evidence="9 10" key="1">
    <citation type="submission" date="2020-02" db="EMBL/GenBank/DDBJ databases">
        <title>Balneolaceae bacterium YR4-1, complete genome.</title>
        <authorList>
            <person name="Li Y."/>
            <person name="Wu S."/>
        </authorList>
    </citation>
    <scope>NUCLEOTIDE SEQUENCE [LARGE SCALE GENOMIC DNA]</scope>
    <source>
        <strain evidence="9 10">YR4-1</strain>
    </source>
</reference>
<evidence type="ECO:0000259" key="8">
    <source>
        <dbReference type="Pfam" id="PF00171"/>
    </source>
</evidence>
<dbReference type="Gene3D" id="3.40.605.10">
    <property type="entry name" value="Aldehyde Dehydrogenase, Chain A, domain 1"/>
    <property type="match status" value="1"/>
</dbReference>
<dbReference type="InterPro" id="IPR016161">
    <property type="entry name" value="Ald_DH/histidinol_DH"/>
</dbReference>
<sequence>MSSITELVSKQRDFFNQNTTRDLAFRIEQLKKLKSVLKDYEDDLLEALKQDIRKPSLEAYGAEIGILYWEIDHILKHIKSWAEPERVTGSLINFPSSNYIYPQPYGVALVIGAWNYPLLLSLSPALGAIAAGNCTIVKPSEISGHTSTILAEMINSNFEDGYLNVVEGAVDTTQGLLNEPLDYIFFTGSTRVGKIIMKKAAEQLTPLTLELGGKSPAIVHSDADVEIAAKRIAWGKFINAGQTCVAPDYIYVQEDIEETLLKHLTEEIRNFYGYEPEKSPDYARIINTKHFNRLKKYLEDGTLVTGGQTNEQDLFIAPTVLKNIDWNDNIMQEEIFGPILPVMSYKELSDIIATVRSKPSPLSLYFFSEDESLQEKIIEELPFGGGCINDTIAHLGNLNLPFGGLGQSGFGSYHGKRSFDLFSHKKSIVKKPTWPDNPMRYAPYSGKLKWLKKLFN</sequence>
<evidence type="ECO:0000256" key="6">
    <source>
        <dbReference type="PROSITE-ProRule" id="PRU10007"/>
    </source>
</evidence>
<dbReference type="Pfam" id="PF00171">
    <property type="entry name" value="Aldedh"/>
    <property type="match status" value="1"/>
</dbReference>
<evidence type="ECO:0000256" key="3">
    <source>
        <dbReference type="ARBA" id="ARBA00023027"/>
    </source>
</evidence>
<dbReference type="PROSITE" id="PS00687">
    <property type="entry name" value="ALDEHYDE_DEHYDR_GLU"/>
    <property type="match status" value="1"/>
</dbReference>
<dbReference type="GO" id="GO:0005737">
    <property type="term" value="C:cytoplasm"/>
    <property type="evidence" value="ECO:0007669"/>
    <property type="project" value="TreeGrafter"/>
</dbReference>
<dbReference type="InterPro" id="IPR012394">
    <property type="entry name" value="Aldehyde_DH_NAD(P)"/>
</dbReference>
<dbReference type="InterPro" id="IPR015590">
    <property type="entry name" value="Aldehyde_DH_dom"/>
</dbReference>
<dbReference type="Gene3D" id="3.40.309.10">
    <property type="entry name" value="Aldehyde Dehydrogenase, Chain A, domain 2"/>
    <property type="match status" value="1"/>
</dbReference>
<comment type="caution">
    <text evidence="9">The sequence shown here is derived from an EMBL/GenBank/DDBJ whole genome shotgun (WGS) entry which is preliminary data.</text>
</comment>
<dbReference type="CDD" id="cd07136">
    <property type="entry name" value="ALDH_YwdH-P39616"/>
    <property type="match status" value="1"/>
</dbReference>
<dbReference type="InterPro" id="IPR029510">
    <property type="entry name" value="Ald_DH_CS_GLU"/>
</dbReference>
<name>A0A6M1T0Q8_9BACT</name>
<dbReference type="SUPFAM" id="SSF53720">
    <property type="entry name" value="ALDH-like"/>
    <property type="match status" value="1"/>
</dbReference>
<dbReference type="InterPro" id="IPR016162">
    <property type="entry name" value="Ald_DH_N"/>
</dbReference>
<dbReference type="InterPro" id="IPR016160">
    <property type="entry name" value="Ald_DH_CS_CYS"/>
</dbReference>
<evidence type="ECO:0000256" key="7">
    <source>
        <dbReference type="RuleBase" id="RU003345"/>
    </source>
</evidence>
<evidence type="ECO:0000256" key="4">
    <source>
        <dbReference type="PIRNR" id="PIRNR036492"/>
    </source>
</evidence>
<feature type="active site" evidence="5">
    <location>
        <position position="244"/>
    </location>
</feature>
<dbReference type="FunFam" id="3.40.309.10:FF:000003">
    <property type="entry name" value="Aldehyde dehydrogenase"/>
    <property type="match status" value="1"/>
</dbReference>
<dbReference type="PIRSF" id="PIRSF036492">
    <property type="entry name" value="ALDH"/>
    <property type="match status" value="1"/>
</dbReference>
<dbReference type="PANTHER" id="PTHR43570">
    <property type="entry name" value="ALDEHYDE DEHYDROGENASE"/>
    <property type="match status" value="1"/>
</dbReference>
<evidence type="ECO:0000256" key="5">
    <source>
        <dbReference type="PIRSR" id="PIRSR036492-1"/>
    </source>
</evidence>
<accession>A0A6M1T0Q8</accession>
<dbReference type="FunFam" id="3.40.605.10:FF:000004">
    <property type="entry name" value="Aldehyde dehydrogenase"/>
    <property type="match status" value="1"/>
</dbReference>
<comment type="similarity">
    <text evidence="1 4 7">Belongs to the aldehyde dehydrogenase family.</text>
</comment>
<evidence type="ECO:0000256" key="2">
    <source>
        <dbReference type="ARBA" id="ARBA00023002"/>
    </source>
</evidence>
<organism evidence="9 10">
    <name type="scientific">Halalkalibaculum roseum</name>
    <dbReference type="NCBI Taxonomy" id="2709311"/>
    <lineage>
        <taxon>Bacteria</taxon>
        <taxon>Pseudomonadati</taxon>
        <taxon>Balneolota</taxon>
        <taxon>Balneolia</taxon>
        <taxon>Balneolales</taxon>
        <taxon>Balneolaceae</taxon>
        <taxon>Halalkalibaculum</taxon>
    </lineage>
</organism>
<dbReference type="RefSeq" id="WP_165143228.1">
    <property type="nucleotide sequence ID" value="NZ_JAALLT010000004.1"/>
</dbReference>
<dbReference type="PANTHER" id="PTHR43570:SF16">
    <property type="entry name" value="ALDEHYDE DEHYDROGENASE TYPE III, ISOFORM Q"/>
    <property type="match status" value="1"/>
</dbReference>
<dbReference type="AlphaFoldDB" id="A0A6M1T0Q8"/>
<dbReference type="EMBL" id="JAALLT010000004">
    <property type="protein sequence ID" value="NGP77646.1"/>
    <property type="molecule type" value="Genomic_DNA"/>
</dbReference>